<keyword evidence="2" id="KW-1185">Reference proteome</keyword>
<name>A0A2T3J726_9GAMM</name>
<gene>
    <name evidence="1" type="ORF">C9J12_26825</name>
</gene>
<evidence type="ECO:0000313" key="1">
    <source>
        <dbReference type="EMBL" id="PSU44560.1"/>
    </source>
</evidence>
<dbReference type="EMBL" id="PYMJ01000048">
    <property type="protein sequence ID" value="PSU44560.1"/>
    <property type="molecule type" value="Genomic_DNA"/>
</dbReference>
<comment type="caution">
    <text evidence="1">The sequence shown here is derived from an EMBL/GenBank/DDBJ whole genome shotgun (WGS) entry which is preliminary data.</text>
</comment>
<reference evidence="1 2" key="1">
    <citation type="submission" date="2018-01" db="EMBL/GenBank/DDBJ databases">
        <title>Whole genome sequencing of Histamine producing bacteria.</title>
        <authorList>
            <person name="Butler K."/>
        </authorList>
    </citation>
    <scope>NUCLEOTIDE SEQUENCE [LARGE SCALE GENOMIC DNA]</scope>
    <source>
        <strain evidence="1 2">JCM 12947</strain>
    </source>
</reference>
<evidence type="ECO:0000313" key="2">
    <source>
        <dbReference type="Proteomes" id="UP000240987"/>
    </source>
</evidence>
<sequence>MHTVDIGGIDMAIRKTAPQLLKSFQCSVCGDPYNYIFINSLTVAFCPNYCLEKLDEVVFSLDSEIECTHIELTCKS</sequence>
<dbReference type="Proteomes" id="UP000240987">
    <property type="component" value="Unassembled WGS sequence"/>
</dbReference>
<accession>A0A2T3J726</accession>
<organism evidence="1 2">
    <name type="scientific">Photobacterium frigidiphilum</name>
    <dbReference type="NCBI Taxonomy" id="264736"/>
    <lineage>
        <taxon>Bacteria</taxon>
        <taxon>Pseudomonadati</taxon>
        <taxon>Pseudomonadota</taxon>
        <taxon>Gammaproteobacteria</taxon>
        <taxon>Vibrionales</taxon>
        <taxon>Vibrionaceae</taxon>
        <taxon>Photobacterium</taxon>
    </lineage>
</organism>
<proteinExistence type="predicted"/>
<protein>
    <submittedName>
        <fullName evidence="1">Uncharacterized protein</fullName>
    </submittedName>
</protein>
<dbReference type="AlphaFoldDB" id="A0A2T3J726"/>